<evidence type="ECO:0000259" key="7">
    <source>
        <dbReference type="PROSITE" id="PS51085"/>
    </source>
</evidence>
<feature type="region of interest" description="Disordered" evidence="6">
    <location>
        <begin position="152"/>
        <end position="180"/>
    </location>
</feature>
<keyword evidence="4" id="KW-0408">Iron</keyword>
<keyword evidence="1" id="KW-0001">2Fe-2S</keyword>
<protein>
    <submittedName>
        <fullName evidence="8">(2Fe-2S)-binding protein</fullName>
    </submittedName>
</protein>
<dbReference type="InterPro" id="IPR036010">
    <property type="entry name" value="2Fe-2S_ferredoxin-like_sf"/>
</dbReference>
<evidence type="ECO:0000256" key="1">
    <source>
        <dbReference type="ARBA" id="ARBA00022714"/>
    </source>
</evidence>
<proteinExistence type="predicted"/>
<organism evidence="8 9">
    <name type="scientific">Streptomyces ziwulingensis</name>
    <dbReference type="NCBI Taxonomy" id="1045501"/>
    <lineage>
        <taxon>Bacteria</taxon>
        <taxon>Bacillati</taxon>
        <taxon>Actinomycetota</taxon>
        <taxon>Actinomycetes</taxon>
        <taxon>Kitasatosporales</taxon>
        <taxon>Streptomycetaceae</taxon>
        <taxon>Streptomyces</taxon>
    </lineage>
</organism>
<evidence type="ECO:0000256" key="4">
    <source>
        <dbReference type="ARBA" id="ARBA00023004"/>
    </source>
</evidence>
<dbReference type="InterPro" id="IPR001041">
    <property type="entry name" value="2Fe-2S_ferredoxin-type"/>
</dbReference>
<dbReference type="PROSITE" id="PS51085">
    <property type="entry name" value="2FE2S_FER_2"/>
    <property type="match status" value="1"/>
</dbReference>
<dbReference type="Pfam" id="PF01799">
    <property type="entry name" value="Fer2_2"/>
    <property type="match status" value="1"/>
</dbReference>
<dbReference type="Pfam" id="PF00111">
    <property type="entry name" value="Fer2"/>
    <property type="match status" value="1"/>
</dbReference>
<comment type="caution">
    <text evidence="8">The sequence shown here is derived from an EMBL/GenBank/DDBJ whole genome shotgun (WGS) entry which is preliminary data.</text>
</comment>
<dbReference type="InterPro" id="IPR051452">
    <property type="entry name" value="Diverse_Oxidoreductases"/>
</dbReference>
<dbReference type="Gene3D" id="3.10.20.30">
    <property type="match status" value="1"/>
</dbReference>
<dbReference type="PANTHER" id="PTHR44379">
    <property type="entry name" value="OXIDOREDUCTASE WITH IRON-SULFUR SUBUNIT"/>
    <property type="match status" value="1"/>
</dbReference>
<keyword evidence="9" id="KW-1185">Reference proteome</keyword>
<sequence>MTHVSVKVDGAAYEDEVEPRLLLVHYLRDRLGLTGTPVGCDTSNCGACTVDLDGQSVKSCSVLAVQADGCAVTTVRGLAVDGEWTALQRAFHERHALQCGYCTPGMLMAARDLLRENPRPAPDEVRQALEGNLCRCTGYQNIVRAVLAAAGTTPAPGDSADPTRSAGSAGSADRAEEVPA</sequence>
<dbReference type="Proteomes" id="UP001501265">
    <property type="component" value="Unassembled WGS sequence"/>
</dbReference>
<dbReference type="CDD" id="cd00207">
    <property type="entry name" value="fer2"/>
    <property type="match status" value="1"/>
</dbReference>
<evidence type="ECO:0000256" key="2">
    <source>
        <dbReference type="ARBA" id="ARBA00022723"/>
    </source>
</evidence>
<dbReference type="PANTHER" id="PTHR44379:SF5">
    <property type="entry name" value="OXIDOREDUCTASE WITH IRON-SULFUR SUBUNIT"/>
    <property type="match status" value="1"/>
</dbReference>
<reference evidence="9" key="1">
    <citation type="journal article" date="2019" name="Int. J. Syst. Evol. Microbiol.">
        <title>The Global Catalogue of Microorganisms (GCM) 10K type strain sequencing project: providing services to taxonomists for standard genome sequencing and annotation.</title>
        <authorList>
            <consortium name="The Broad Institute Genomics Platform"/>
            <consortium name="The Broad Institute Genome Sequencing Center for Infectious Disease"/>
            <person name="Wu L."/>
            <person name="Ma J."/>
        </authorList>
    </citation>
    <scope>NUCLEOTIDE SEQUENCE [LARGE SCALE GENOMIC DNA]</scope>
    <source>
        <strain evidence="9">JCM 18081</strain>
    </source>
</reference>
<evidence type="ECO:0000256" key="6">
    <source>
        <dbReference type="SAM" id="MobiDB-lite"/>
    </source>
</evidence>
<dbReference type="SUPFAM" id="SSF47741">
    <property type="entry name" value="CO dehydrogenase ISP C-domain like"/>
    <property type="match status" value="1"/>
</dbReference>
<accession>A0ABP9B2A4</accession>
<dbReference type="RefSeq" id="WP_345617904.1">
    <property type="nucleotide sequence ID" value="NZ_BAABIG010000013.1"/>
</dbReference>
<evidence type="ECO:0000313" key="9">
    <source>
        <dbReference type="Proteomes" id="UP001501265"/>
    </source>
</evidence>
<evidence type="ECO:0000256" key="3">
    <source>
        <dbReference type="ARBA" id="ARBA00023002"/>
    </source>
</evidence>
<gene>
    <name evidence="8" type="ORF">GCM10023220_12650</name>
</gene>
<feature type="domain" description="2Fe-2S ferredoxin-type" evidence="7">
    <location>
        <begin position="2"/>
        <end position="78"/>
    </location>
</feature>
<keyword evidence="5" id="KW-0411">Iron-sulfur</keyword>
<dbReference type="InterPro" id="IPR002888">
    <property type="entry name" value="2Fe-2S-bd"/>
</dbReference>
<dbReference type="InterPro" id="IPR036884">
    <property type="entry name" value="2Fe-2S-bd_dom_sf"/>
</dbReference>
<evidence type="ECO:0000313" key="8">
    <source>
        <dbReference type="EMBL" id="GAA4789360.1"/>
    </source>
</evidence>
<dbReference type="InterPro" id="IPR012675">
    <property type="entry name" value="Beta-grasp_dom_sf"/>
</dbReference>
<dbReference type="Gene3D" id="1.10.150.120">
    <property type="entry name" value="[2Fe-2S]-binding domain"/>
    <property type="match status" value="1"/>
</dbReference>
<name>A0ABP9B2A4_9ACTN</name>
<keyword evidence="3" id="KW-0560">Oxidoreductase</keyword>
<dbReference type="SUPFAM" id="SSF54292">
    <property type="entry name" value="2Fe-2S ferredoxin-like"/>
    <property type="match status" value="1"/>
</dbReference>
<evidence type="ECO:0000256" key="5">
    <source>
        <dbReference type="ARBA" id="ARBA00023014"/>
    </source>
</evidence>
<keyword evidence="2" id="KW-0479">Metal-binding</keyword>
<dbReference type="EMBL" id="BAABIG010000013">
    <property type="protein sequence ID" value="GAA4789360.1"/>
    <property type="molecule type" value="Genomic_DNA"/>
</dbReference>